<accession>H1SCS3</accession>
<proteinExistence type="predicted"/>
<comment type="caution">
    <text evidence="1">The sequence shown here is derived from an EMBL/GenBank/DDBJ whole genome shotgun (WGS) entry which is preliminary data.</text>
</comment>
<evidence type="ECO:0000313" key="1">
    <source>
        <dbReference type="EMBL" id="EHP39664.1"/>
    </source>
</evidence>
<gene>
    <name evidence="1" type="ORF">OR16_30149</name>
</gene>
<reference evidence="1 2" key="1">
    <citation type="journal article" date="2012" name="J. Bacteriol.">
        <title>De Novo Genome Project of Cupriavidus basilensis OR16.</title>
        <authorList>
            <person name="Cserhati M."/>
            <person name="Kriszt B."/>
            <person name="Szoboszlay S."/>
            <person name="Toth A."/>
            <person name="Szabo I."/>
            <person name="Tancsics A."/>
            <person name="Nagy I."/>
            <person name="Horvath B."/>
            <person name="Nagy I."/>
            <person name="Kukolya J."/>
        </authorList>
    </citation>
    <scope>NUCLEOTIDE SEQUENCE [LARGE SCALE GENOMIC DNA]</scope>
    <source>
        <strain evidence="1 2">OR16</strain>
    </source>
</reference>
<evidence type="ECO:0000313" key="2">
    <source>
        <dbReference type="Proteomes" id="UP000005808"/>
    </source>
</evidence>
<dbReference type="Gene3D" id="3.90.180.10">
    <property type="entry name" value="Medium-chain alcohol dehydrogenases, catalytic domain"/>
    <property type="match status" value="1"/>
</dbReference>
<dbReference type="Pfam" id="PF13602">
    <property type="entry name" value="ADH_zinc_N_2"/>
    <property type="match status" value="1"/>
</dbReference>
<dbReference type="Gene3D" id="3.40.50.720">
    <property type="entry name" value="NAD(P)-binding Rossmann-like Domain"/>
    <property type="match status" value="1"/>
</dbReference>
<dbReference type="InterPro" id="IPR050700">
    <property type="entry name" value="YIM1/Zinc_Alcohol_DH_Fams"/>
</dbReference>
<sequence>MRASADQLGQIATLIDAGAIRPVIDRVFPFESTKEALAYVETGRARGKVVIKIR</sequence>
<dbReference type="PANTHER" id="PTHR11695">
    <property type="entry name" value="ALCOHOL DEHYDROGENASE RELATED"/>
    <property type="match status" value="1"/>
</dbReference>
<dbReference type="Proteomes" id="UP000005808">
    <property type="component" value="Unassembled WGS sequence"/>
</dbReference>
<dbReference type="EMBL" id="AHJE01000085">
    <property type="protein sequence ID" value="EHP39664.1"/>
    <property type="molecule type" value="Genomic_DNA"/>
</dbReference>
<dbReference type="AlphaFoldDB" id="H1SCS3"/>
<protein>
    <submittedName>
        <fullName evidence="1">Alcohol dehydrogenase zinc-binding domain-containing protein</fullName>
    </submittedName>
</protein>
<organism evidence="1 2">
    <name type="scientific">Cupriavidus basilensis OR16</name>
    <dbReference type="NCBI Taxonomy" id="1127483"/>
    <lineage>
        <taxon>Bacteria</taxon>
        <taxon>Pseudomonadati</taxon>
        <taxon>Pseudomonadota</taxon>
        <taxon>Betaproteobacteria</taxon>
        <taxon>Burkholderiales</taxon>
        <taxon>Burkholderiaceae</taxon>
        <taxon>Cupriavidus</taxon>
    </lineage>
</organism>
<dbReference type="PANTHER" id="PTHR11695:SF294">
    <property type="entry name" value="RETICULON-4-INTERACTING PROTEIN 1, MITOCHONDRIAL"/>
    <property type="match status" value="1"/>
</dbReference>
<name>H1SCS3_9BURK</name>